<evidence type="ECO:0000313" key="8">
    <source>
        <dbReference type="EMBL" id="SDJ53376.1"/>
    </source>
</evidence>
<feature type="transmembrane region" description="Helical" evidence="7">
    <location>
        <begin position="566"/>
        <end position="588"/>
    </location>
</feature>
<feature type="compositionally biased region" description="Basic and acidic residues" evidence="6">
    <location>
        <begin position="67"/>
        <end position="86"/>
    </location>
</feature>
<dbReference type="GO" id="GO:0015141">
    <property type="term" value="F:succinate transmembrane transporter activity"/>
    <property type="evidence" value="ECO:0007669"/>
    <property type="project" value="UniProtKB-ARBA"/>
</dbReference>
<comment type="subcellular location">
    <subcellularLocation>
        <location evidence="1">Membrane</location>
        <topology evidence="1">Multi-pass membrane protein</topology>
    </subcellularLocation>
</comment>
<feature type="transmembrane region" description="Helical" evidence="7">
    <location>
        <begin position="304"/>
        <end position="328"/>
    </location>
</feature>
<feature type="transmembrane region" description="Helical" evidence="7">
    <location>
        <begin position="213"/>
        <end position="230"/>
    </location>
</feature>
<feature type="transmembrane region" description="Helical" evidence="7">
    <location>
        <begin position="251"/>
        <end position="284"/>
    </location>
</feature>
<dbReference type="PROSITE" id="PS01271">
    <property type="entry name" value="NA_SULFATE"/>
    <property type="match status" value="1"/>
</dbReference>
<dbReference type="STRING" id="1095776.SAMN04515672_0896"/>
<feature type="transmembrane region" description="Helical" evidence="7">
    <location>
        <begin position="349"/>
        <end position="371"/>
    </location>
</feature>
<reference evidence="9" key="1">
    <citation type="submission" date="2016-10" db="EMBL/GenBank/DDBJ databases">
        <authorList>
            <person name="Varghese N."/>
            <person name="Submissions S."/>
        </authorList>
    </citation>
    <scope>NUCLEOTIDE SEQUENCE [LARGE SCALE GENOMIC DNA]</scope>
    <source>
        <strain evidence="9">B4,CECT 8067,JCM 17497</strain>
    </source>
</reference>
<feature type="transmembrane region" description="Helical" evidence="7">
    <location>
        <begin position="472"/>
        <end position="491"/>
    </location>
</feature>
<evidence type="ECO:0000313" key="9">
    <source>
        <dbReference type="Proteomes" id="UP000198882"/>
    </source>
</evidence>
<evidence type="ECO:0000256" key="6">
    <source>
        <dbReference type="SAM" id="MobiDB-lite"/>
    </source>
</evidence>
<dbReference type="NCBIfam" id="TIGR00785">
    <property type="entry name" value="dass"/>
    <property type="match status" value="1"/>
</dbReference>
<dbReference type="EMBL" id="FNFE01000001">
    <property type="protein sequence ID" value="SDJ53376.1"/>
    <property type="molecule type" value="Genomic_DNA"/>
</dbReference>
<evidence type="ECO:0000256" key="5">
    <source>
        <dbReference type="ARBA" id="ARBA00023136"/>
    </source>
</evidence>
<gene>
    <name evidence="8" type="ORF">SAMN04515672_0896</name>
</gene>
<feature type="transmembrane region" description="Helical" evidence="7">
    <location>
        <begin position="503"/>
        <end position="525"/>
    </location>
</feature>
<protein>
    <submittedName>
        <fullName evidence="8">Solute carrier family 13 (Sodium-dependent dicarboxylate transporter), member 2/3/5</fullName>
    </submittedName>
</protein>
<organism evidence="8 9">
    <name type="scientific">Natronorubrum texcoconense</name>
    <dbReference type="NCBI Taxonomy" id="1095776"/>
    <lineage>
        <taxon>Archaea</taxon>
        <taxon>Methanobacteriati</taxon>
        <taxon>Methanobacteriota</taxon>
        <taxon>Stenosarchaea group</taxon>
        <taxon>Halobacteria</taxon>
        <taxon>Halobacteriales</taxon>
        <taxon>Natrialbaceae</taxon>
        <taxon>Natronorubrum</taxon>
    </lineage>
</organism>
<feature type="transmembrane region" description="Helical" evidence="7">
    <location>
        <begin position="137"/>
        <end position="154"/>
    </location>
</feature>
<feature type="transmembrane region" description="Helical" evidence="7">
    <location>
        <begin position="436"/>
        <end position="452"/>
    </location>
</feature>
<evidence type="ECO:0000256" key="4">
    <source>
        <dbReference type="ARBA" id="ARBA00022989"/>
    </source>
</evidence>
<evidence type="ECO:0000256" key="7">
    <source>
        <dbReference type="SAM" id="Phobius"/>
    </source>
</evidence>
<evidence type="ECO:0000256" key="1">
    <source>
        <dbReference type="ARBA" id="ARBA00004141"/>
    </source>
</evidence>
<keyword evidence="4 7" id="KW-1133">Transmembrane helix</keyword>
<keyword evidence="5 7" id="KW-0472">Membrane</keyword>
<keyword evidence="3 7" id="KW-0812">Transmembrane</keyword>
<dbReference type="OrthoDB" id="19068at2157"/>
<dbReference type="GO" id="GO:0005886">
    <property type="term" value="C:plasma membrane"/>
    <property type="evidence" value="ECO:0007669"/>
    <property type="project" value="TreeGrafter"/>
</dbReference>
<dbReference type="CDD" id="cd01115">
    <property type="entry name" value="SLC13_permease"/>
    <property type="match status" value="1"/>
</dbReference>
<feature type="compositionally biased region" description="Gly residues" evidence="6">
    <location>
        <begin position="99"/>
        <end position="116"/>
    </location>
</feature>
<dbReference type="AlphaFoldDB" id="A0A1G8UHN9"/>
<feature type="transmembrane region" description="Helical" evidence="7">
    <location>
        <begin position="406"/>
        <end position="424"/>
    </location>
</feature>
<dbReference type="InterPro" id="IPR001898">
    <property type="entry name" value="SLC13A/DASS"/>
</dbReference>
<feature type="transmembrane region" description="Helical" evidence="7">
    <location>
        <begin position="594"/>
        <end position="614"/>
    </location>
</feature>
<dbReference type="RefSeq" id="WP_090303368.1">
    <property type="nucleotide sequence ID" value="NZ_FNFE01000001.1"/>
</dbReference>
<dbReference type="Proteomes" id="UP000198882">
    <property type="component" value="Unassembled WGS sequence"/>
</dbReference>
<dbReference type="InterPro" id="IPR031312">
    <property type="entry name" value="Na/sul_symport_CS"/>
</dbReference>
<dbReference type="Pfam" id="PF00939">
    <property type="entry name" value="Na_sulph_symp"/>
    <property type="match status" value="1"/>
</dbReference>
<accession>A0A1G8UHN9</accession>
<evidence type="ECO:0000256" key="2">
    <source>
        <dbReference type="ARBA" id="ARBA00022448"/>
    </source>
</evidence>
<evidence type="ECO:0000256" key="3">
    <source>
        <dbReference type="ARBA" id="ARBA00022692"/>
    </source>
</evidence>
<dbReference type="PANTHER" id="PTHR10283">
    <property type="entry name" value="SOLUTE CARRIER FAMILY 13 MEMBER"/>
    <property type="match status" value="1"/>
</dbReference>
<sequence length="635" mass="66950">MANSKPDDGLTDQLSNRVRTATQRLWAYLWRLNEQTKAYLTLDGPAIVEDLDGLSEEERRLARKAFADGGHDLGETAGDGQDRDVDGGTDGSETAAGRGDVGSTGGGNGGNGGDDGGNGDDESPFDVGGEYKLRQKIGFGLGPLLFALIFFSPTPEGLTPEGQAVAAVTAWVAAWWMSEAIPIPATSLLPIVLFPLTGGLPVEDTTPSYADPLIFLFMGGFFLAMAMQRWGLHRRIALRTISAVGTEPSRLILGFMLATAFLSMWVSNSATVMMMVPIALAVIYQTADLVEETNLDIDTSQGNFSFGVALMLCIAYGASVGGVGTLIGTPPNILFAGQAGELFGETIGFAEWMLYGVPISIVGLVTVYLYVTRLAMSPEFDELPIGADTIDRQLEELGSMSSQERMVLVVFVGMALSWIGASLVDQFGLLPVPEDVDTIVAIAGAMVLFTLPTTTEDGEHTFLLDWSNAVDIPWGVILLFGGGLAIAAGFGDTGLAAWIGEQLALLEGVSMILILFSVVLLTVFLTEVTSNTATTAMLMPILAGVAVGIGVHPFGLMIAGATAASFAFMLPVATPPNAIVFGSGYITLPQMARVGIGLNVIGIILITLVALFWLPIAWGIDLTTLPTEFVEAWGS</sequence>
<keyword evidence="2" id="KW-0813">Transport</keyword>
<name>A0A1G8UHN9_9EURY</name>
<feature type="transmembrane region" description="Helical" evidence="7">
    <location>
        <begin position="537"/>
        <end position="559"/>
    </location>
</feature>
<keyword evidence="9" id="KW-1185">Reference proteome</keyword>
<feature type="region of interest" description="Disordered" evidence="6">
    <location>
        <begin position="67"/>
        <end position="127"/>
    </location>
</feature>
<dbReference type="PANTHER" id="PTHR10283:SF82">
    <property type="entry name" value="SOLUTE CARRIER FAMILY 13 MEMBER 2"/>
    <property type="match status" value="1"/>
</dbReference>
<proteinExistence type="predicted"/>